<dbReference type="AlphaFoldDB" id="A0A8D8QSJ9"/>
<feature type="region of interest" description="Disordered" evidence="1">
    <location>
        <begin position="639"/>
        <end position="689"/>
    </location>
</feature>
<accession>A0A8D8QSJ9</accession>
<evidence type="ECO:0000256" key="1">
    <source>
        <dbReference type="SAM" id="MobiDB-lite"/>
    </source>
</evidence>
<dbReference type="PANTHER" id="PTHR39072:SF3">
    <property type="entry name" value="RE48511P"/>
    <property type="match status" value="1"/>
</dbReference>
<name>A0A8D8QSJ9_9HEMI</name>
<sequence length="1216" mass="134896">MRYLLISVIYICLQVWLSSAAVYVPSGGPVYITPENNNPIISSVEEVVEVTPSSSAAPDMITQTVYGFLDFTTTMGNTVMVFSPHSSAAVVISTTESSKPEEVTKVDIIETKPIESTEEIKQIVEEIKPSKTIVEQKTNEKKNSSNKKSHEVKKVVSSVFEVVSSPVIEEVIEEKKPEPVEVKEEERKIVKQENIIVKEEKIEKPVIKEEVVEKKKPVVSTKVEVREGPSEEKIVKLPKFTTVETVKESVSEEQKSVKIVKPESVKKAPKITTKVEIKTSESTDVSPKTKEEVKLNKEEPKIHVEIIEHKEETKDEKEITESEKENNAESEPAVEVTGILKPLQILSSKVEVIGGEEPATIVGNNIGETPEYYDFLSRQPSEVVDETFRVIDLKPSSPNKVYQKPLRTNIRSSKINQINIEELQPTGLVTSLGGTIVQDGLTTVHETSVLGTFVNGKYAQVLQSTSHIYQNNKKIKPTPSHASKILKTIAPTLGNSDKIKKNVNIIEASSTPSSLEDDNSLPLEALFHSNPSGNLIRQSRRPAVGNGQFKNRYNAINRKQSVEDYVSSEESNDDVDYPSTTSNYRKNKYGNQQQNNNGNQNTGTTSSGRNHKFQQNNRFNKSPVQSTPELATYSVFSEPTSTAAPSLGNGRRFSPSTNSRRKTNKEKEYSYKDENSKSERSRFKNKDTNPKQIIASNVESSTSSSIYKFKLQRPSGRWQYKTTPKPRVAIRRTDELDNTTLNQQPAQLIPDIQVDPDQEISGSGVFPALQHDQDDSVVQDIVPSVTAETIKVAISTPADFKDVYYEIATIRSPYSFQVGTVKNTRFVTVTSTFEKSLVEPTQAINPSEPLTENILATSTANAYDREPPLDSSIVTLPPIGLAGDQETPPLETMTESFSTTQLMLKTHILPVIKAGNTSLYTLVQSYHITRLVSAIKTLPPMEVYQFVPSKTLNEFNTRLDEAGSELHLELDFGDNNDADDERYPNAMKAILSDLDVSHIGSDFNLSDVDKGKIPEQHLRSKKAHNLPSQQNQVSPKILAELPPELQQQLALLKLLNPNAIPNSLLGTSKPVYKLETLYESHVIPLLNGQSTTLSRPIATITKTEYEPVATSAVPQLPQIPQIPQLPLQQPQLPFNQLLPQQPLVQSTPVVQQTMVTETQSKILKLTFGAKTAYTTLFSTTVVPSVVTTFVTQNIQPTAGFPGFYNPAAFGNFPYLG</sequence>
<dbReference type="EMBL" id="HBUF01096175">
    <property type="protein sequence ID" value="CAG6636866.1"/>
    <property type="molecule type" value="Transcribed_RNA"/>
</dbReference>
<reference evidence="4" key="1">
    <citation type="submission" date="2021-05" db="EMBL/GenBank/DDBJ databases">
        <authorList>
            <person name="Alioto T."/>
            <person name="Alioto T."/>
            <person name="Gomez Garrido J."/>
        </authorList>
    </citation>
    <scope>NUCLEOTIDE SEQUENCE</scope>
</reference>
<dbReference type="PANTHER" id="PTHR39072">
    <property type="entry name" value="RE48511P"/>
    <property type="match status" value="1"/>
</dbReference>
<feature type="compositionally biased region" description="Basic and acidic residues" evidence="1">
    <location>
        <begin position="310"/>
        <end position="327"/>
    </location>
</feature>
<keyword evidence="2" id="KW-0732">Signal</keyword>
<feature type="region of interest" description="Disordered" evidence="1">
    <location>
        <begin position="530"/>
        <end position="627"/>
    </location>
</feature>
<dbReference type="EMBL" id="HBUF01096174">
    <property type="protein sequence ID" value="CAG6636863.1"/>
    <property type="molecule type" value="Transcribed_RNA"/>
</dbReference>
<feature type="domain" description="DUF4758" evidence="3">
    <location>
        <begin position="372"/>
        <end position="466"/>
    </location>
</feature>
<organism evidence="4">
    <name type="scientific">Cacopsylla melanoneura</name>
    <dbReference type="NCBI Taxonomy" id="428564"/>
    <lineage>
        <taxon>Eukaryota</taxon>
        <taxon>Metazoa</taxon>
        <taxon>Ecdysozoa</taxon>
        <taxon>Arthropoda</taxon>
        <taxon>Hexapoda</taxon>
        <taxon>Insecta</taxon>
        <taxon>Pterygota</taxon>
        <taxon>Neoptera</taxon>
        <taxon>Paraneoptera</taxon>
        <taxon>Hemiptera</taxon>
        <taxon>Sternorrhyncha</taxon>
        <taxon>Psylloidea</taxon>
        <taxon>Psyllidae</taxon>
        <taxon>Psyllinae</taxon>
        <taxon>Cacopsylla</taxon>
    </lineage>
</organism>
<feature type="compositionally biased region" description="Low complexity" evidence="1">
    <location>
        <begin position="589"/>
        <end position="608"/>
    </location>
</feature>
<dbReference type="EMBL" id="HBUF01240149">
    <property type="protein sequence ID" value="CAG6676553.1"/>
    <property type="molecule type" value="Transcribed_RNA"/>
</dbReference>
<feature type="region of interest" description="Disordered" evidence="1">
    <location>
        <begin position="310"/>
        <end position="333"/>
    </location>
</feature>
<evidence type="ECO:0000256" key="2">
    <source>
        <dbReference type="SAM" id="SignalP"/>
    </source>
</evidence>
<dbReference type="EMBL" id="HBUF01240146">
    <property type="protein sequence ID" value="CAG6676544.1"/>
    <property type="molecule type" value="Transcribed_RNA"/>
</dbReference>
<feature type="signal peptide" evidence="2">
    <location>
        <begin position="1"/>
        <end position="20"/>
    </location>
</feature>
<dbReference type="InterPro" id="IPR031866">
    <property type="entry name" value="DUF4758"/>
</dbReference>
<feature type="chain" id="PRO_5035703432" description="DUF4758 domain-containing protein" evidence="2">
    <location>
        <begin position="21"/>
        <end position="1216"/>
    </location>
</feature>
<evidence type="ECO:0000259" key="3">
    <source>
        <dbReference type="Pfam" id="PF15950"/>
    </source>
</evidence>
<evidence type="ECO:0000313" key="4">
    <source>
        <dbReference type="EMBL" id="CAG6636866.1"/>
    </source>
</evidence>
<feature type="compositionally biased region" description="Acidic residues" evidence="1">
    <location>
        <begin position="566"/>
        <end position="576"/>
    </location>
</feature>
<protein>
    <recommendedName>
        <fullName evidence="3">DUF4758 domain-containing protein</fullName>
    </recommendedName>
</protein>
<dbReference type="Pfam" id="PF15950">
    <property type="entry name" value="DUF4758"/>
    <property type="match status" value="1"/>
</dbReference>
<proteinExistence type="predicted"/>
<feature type="compositionally biased region" description="Basic and acidic residues" evidence="1">
    <location>
        <begin position="665"/>
        <end position="689"/>
    </location>
</feature>
<feature type="compositionally biased region" description="Polar residues" evidence="1">
    <location>
        <begin position="613"/>
        <end position="627"/>
    </location>
</feature>